<proteinExistence type="predicted"/>
<reference evidence="1 2" key="1">
    <citation type="journal article" date="2019" name="Int. J. Syst. Evol. Microbiol.">
        <title>The Global Catalogue of Microorganisms (GCM) 10K type strain sequencing project: providing services to taxonomists for standard genome sequencing and annotation.</title>
        <authorList>
            <consortium name="The Broad Institute Genomics Platform"/>
            <consortium name="The Broad Institute Genome Sequencing Center for Infectious Disease"/>
            <person name="Wu L."/>
            <person name="Ma J."/>
        </authorList>
    </citation>
    <scope>NUCLEOTIDE SEQUENCE [LARGE SCALE GENOMIC DNA]</scope>
    <source>
        <strain evidence="1 2">GX21</strain>
    </source>
</reference>
<organism evidence="1 2">
    <name type="scientific">Haloplanus litoreus</name>
    <dbReference type="NCBI Taxonomy" id="767515"/>
    <lineage>
        <taxon>Archaea</taxon>
        <taxon>Methanobacteriati</taxon>
        <taxon>Methanobacteriota</taxon>
        <taxon>Stenosarchaea group</taxon>
        <taxon>Halobacteria</taxon>
        <taxon>Halobacteriales</taxon>
        <taxon>Haloferacaceae</taxon>
        <taxon>Haloplanus</taxon>
    </lineage>
</organism>
<sequence>MTIIGLVFPKRSRILSGETCATEVLELAIHRIDGFPLDAMVR</sequence>
<comment type="caution">
    <text evidence="1">The sequence shown here is derived from an EMBL/GenBank/DDBJ whole genome shotgun (WGS) entry which is preliminary data.</text>
</comment>
<dbReference type="Proteomes" id="UP001596434">
    <property type="component" value="Unassembled WGS sequence"/>
</dbReference>
<dbReference type="RefSeq" id="WP_379707285.1">
    <property type="nucleotide sequence ID" value="NZ_JBHTAT010000008.1"/>
</dbReference>
<name>A0ABD6A3H0_9EURY</name>
<keyword evidence="2" id="KW-1185">Reference proteome</keyword>
<protein>
    <submittedName>
        <fullName evidence="1">Uncharacterized protein</fullName>
    </submittedName>
</protein>
<accession>A0ABD6A3H0</accession>
<dbReference type="EMBL" id="JBHTAT010000008">
    <property type="protein sequence ID" value="MFC7257515.1"/>
    <property type="molecule type" value="Genomic_DNA"/>
</dbReference>
<evidence type="ECO:0000313" key="2">
    <source>
        <dbReference type="Proteomes" id="UP001596434"/>
    </source>
</evidence>
<gene>
    <name evidence="1" type="ORF">ACFQKE_19885</name>
</gene>
<dbReference type="AlphaFoldDB" id="A0ABD6A3H0"/>
<evidence type="ECO:0000313" key="1">
    <source>
        <dbReference type="EMBL" id="MFC7257515.1"/>
    </source>
</evidence>